<keyword evidence="6" id="KW-0029">Amino-acid transport</keyword>
<keyword evidence="3" id="KW-0813">Transport</keyword>
<dbReference type="GO" id="GO:0022857">
    <property type="term" value="F:transmembrane transporter activity"/>
    <property type="evidence" value="ECO:0007669"/>
    <property type="project" value="InterPro"/>
</dbReference>
<dbReference type="InterPro" id="IPR050367">
    <property type="entry name" value="APC_superfamily"/>
</dbReference>
<evidence type="ECO:0000256" key="2">
    <source>
        <dbReference type="ARBA" id="ARBA00008220"/>
    </source>
</evidence>
<organism evidence="10 11">
    <name type="scientific">Bowdeniella nasicola</name>
    <dbReference type="NCBI Taxonomy" id="208480"/>
    <lineage>
        <taxon>Bacteria</taxon>
        <taxon>Bacillati</taxon>
        <taxon>Actinomycetota</taxon>
        <taxon>Actinomycetes</taxon>
        <taxon>Actinomycetales</taxon>
        <taxon>Actinomycetaceae</taxon>
        <taxon>Bowdeniella</taxon>
    </lineage>
</organism>
<dbReference type="NCBIfam" id="TIGR00905">
    <property type="entry name" value="2A0302"/>
    <property type="match status" value="1"/>
</dbReference>
<gene>
    <name evidence="10" type="ORF">BSZ39_07280</name>
</gene>
<feature type="transmembrane region" description="Helical" evidence="9">
    <location>
        <begin position="409"/>
        <end position="427"/>
    </location>
</feature>
<dbReference type="STRING" id="208480.SAMN02910418_00784"/>
<reference evidence="11" key="1">
    <citation type="submission" date="2016-12" db="EMBL/GenBank/DDBJ databases">
        <authorList>
            <person name="Meng X."/>
        </authorList>
    </citation>
    <scope>NUCLEOTIDE SEQUENCE [LARGE SCALE GENOMIC DNA]</scope>
    <source>
        <strain evidence="11">DSM 19116</strain>
    </source>
</reference>
<evidence type="ECO:0000313" key="11">
    <source>
        <dbReference type="Proteomes" id="UP000185628"/>
    </source>
</evidence>
<feature type="transmembrane region" description="Helical" evidence="9">
    <location>
        <begin position="439"/>
        <end position="464"/>
    </location>
</feature>
<dbReference type="PANTHER" id="PTHR42770">
    <property type="entry name" value="AMINO ACID TRANSPORTER-RELATED"/>
    <property type="match status" value="1"/>
</dbReference>
<proteinExistence type="inferred from homology"/>
<evidence type="ECO:0000256" key="5">
    <source>
        <dbReference type="ARBA" id="ARBA00022692"/>
    </source>
</evidence>
<dbReference type="AlphaFoldDB" id="A0A1Q5Q2B0"/>
<comment type="caution">
    <text evidence="10">The sequence shown here is derived from an EMBL/GenBank/DDBJ whole genome shotgun (WGS) entry which is preliminary data.</text>
</comment>
<dbReference type="PIRSF" id="PIRSF006060">
    <property type="entry name" value="AA_transporter"/>
    <property type="match status" value="1"/>
</dbReference>
<feature type="transmembrane region" description="Helical" evidence="9">
    <location>
        <begin position="191"/>
        <end position="211"/>
    </location>
</feature>
<feature type="transmembrane region" description="Helical" evidence="9">
    <location>
        <begin position="34"/>
        <end position="54"/>
    </location>
</feature>
<dbReference type="EMBL" id="MQVR01000037">
    <property type="protein sequence ID" value="OKL53855.1"/>
    <property type="molecule type" value="Genomic_DNA"/>
</dbReference>
<dbReference type="GO" id="GO:0006865">
    <property type="term" value="P:amino acid transport"/>
    <property type="evidence" value="ECO:0007669"/>
    <property type="project" value="UniProtKB-KW"/>
</dbReference>
<comment type="similarity">
    <text evidence="2">Belongs to the amino acid-polyamine-organocation (APC) superfamily. Basic amino acid/polyamine antiporter (APA) (TC 2.A.3.2) family.</text>
</comment>
<name>A0A1Q5Q2B0_9ACTO</name>
<feature type="transmembrane region" description="Helical" evidence="9">
    <location>
        <begin position="347"/>
        <end position="372"/>
    </location>
</feature>
<keyword evidence="8 9" id="KW-0472">Membrane</keyword>
<evidence type="ECO:0000256" key="9">
    <source>
        <dbReference type="SAM" id="Phobius"/>
    </source>
</evidence>
<keyword evidence="5 9" id="KW-0812">Transmembrane</keyword>
<dbReference type="PANTHER" id="PTHR42770:SF4">
    <property type="entry name" value="ARGININE_ORNITHINE ANTIPORTER-RELATED"/>
    <property type="match status" value="1"/>
</dbReference>
<sequence length="466" mass="49953">MPLLALVVGSMIGGGIFNLSRDVAETTAPGPAMIGWFITAVGMCCLALCFQTLANRRPDLDAGVYAYARALFGRLVGFLSSWGYWFSAWVGNIAYFVLLFGTLSLWFKGFGSGTTWTAIIAASVLLWALHLLVIRGVRQAAIVNTISTIAKLVPIFLFIVIMIFAFNFELFTGDFWGTESGLGSIFSQTRGMMLVTVWVFIGIEGASIYSARAKHRRDVGKATVVGFILVLVLLMLVNLLSHGVLQQAQISGMAEPAMAGILESVIGRPGTIIVSVGLVISLFGALLAWILIPVEIMQVAGEDGTMPKVFGKLNEQGSPSAALWLTSVCMQVTLILTGFMGEGVYKSMISLASALILVPYLLSALYATYLAFTKSTYENDPSSRSRDLVLGVIASIYGVWLLYGAGLNYLLLAALLYAPGLIIHAWARRERGEKVFNSTAEMVLAGLLVVAAIVAGVMLSTGAIEL</sequence>
<evidence type="ECO:0000256" key="8">
    <source>
        <dbReference type="ARBA" id="ARBA00023136"/>
    </source>
</evidence>
<dbReference type="InterPro" id="IPR002293">
    <property type="entry name" value="AA/rel_permease1"/>
</dbReference>
<keyword evidence="4" id="KW-1003">Cell membrane</keyword>
<feature type="transmembrane region" description="Helical" evidence="9">
    <location>
        <begin position="149"/>
        <end position="171"/>
    </location>
</feature>
<feature type="transmembrane region" description="Helical" evidence="9">
    <location>
        <begin position="272"/>
        <end position="292"/>
    </location>
</feature>
<dbReference type="Pfam" id="PF13520">
    <property type="entry name" value="AA_permease_2"/>
    <property type="match status" value="1"/>
</dbReference>
<feature type="transmembrane region" description="Helical" evidence="9">
    <location>
        <begin position="75"/>
        <end position="98"/>
    </location>
</feature>
<evidence type="ECO:0000256" key="7">
    <source>
        <dbReference type="ARBA" id="ARBA00022989"/>
    </source>
</evidence>
<evidence type="ECO:0000256" key="4">
    <source>
        <dbReference type="ARBA" id="ARBA00022475"/>
    </source>
</evidence>
<dbReference type="Proteomes" id="UP000185628">
    <property type="component" value="Unassembled WGS sequence"/>
</dbReference>
<keyword evidence="7 9" id="KW-1133">Transmembrane helix</keyword>
<feature type="transmembrane region" description="Helical" evidence="9">
    <location>
        <begin position="118"/>
        <end position="137"/>
    </location>
</feature>
<evidence type="ECO:0000256" key="1">
    <source>
        <dbReference type="ARBA" id="ARBA00004651"/>
    </source>
</evidence>
<dbReference type="GO" id="GO:0005886">
    <property type="term" value="C:plasma membrane"/>
    <property type="evidence" value="ECO:0007669"/>
    <property type="project" value="UniProtKB-SubCell"/>
</dbReference>
<evidence type="ECO:0000256" key="6">
    <source>
        <dbReference type="ARBA" id="ARBA00022970"/>
    </source>
</evidence>
<protein>
    <submittedName>
        <fullName evidence="10">Arginine-ornithine antiporter</fullName>
    </submittedName>
</protein>
<dbReference type="InterPro" id="IPR004754">
    <property type="entry name" value="Amino_acid_antiprt"/>
</dbReference>
<feature type="transmembrane region" description="Helical" evidence="9">
    <location>
        <begin position="223"/>
        <end position="245"/>
    </location>
</feature>
<comment type="subcellular location">
    <subcellularLocation>
        <location evidence="1">Cell membrane</location>
        <topology evidence="1">Multi-pass membrane protein</topology>
    </subcellularLocation>
</comment>
<evidence type="ECO:0000256" key="3">
    <source>
        <dbReference type="ARBA" id="ARBA00022448"/>
    </source>
</evidence>
<keyword evidence="11" id="KW-1185">Reference proteome</keyword>
<accession>A0A1Q5Q2B0</accession>
<dbReference type="Gene3D" id="1.20.1740.10">
    <property type="entry name" value="Amino acid/polyamine transporter I"/>
    <property type="match status" value="1"/>
</dbReference>
<evidence type="ECO:0000313" key="10">
    <source>
        <dbReference type="EMBL" id="OKL53855.1"/>
    </source>
</evidence>